<reference evidence="2 3" key="1">
    <citation type="submission" date="2018-08" db="EMBL/GenBank/DDBJ databases">
        <authorList>
            <person name="Laetsch R D."/>
            <person name="Stevens L."/>
            <person name="Kumar S."/>
            <person name="Blaxter L. M."/>
        </authorList>
    </citation>
    <scope>NUCLEOTIDE SEQUENCE [LARGE SCALE GENOMIC DNA]</scope>
</reference>
<dbReference type="GO" id="GO:0005925">
    <property type="term" value="C:focal adhesion"/>
    <property type="evidence" value="ECO:0007669"/>
    <property type="project" value="TreeGrafter"/>
</dbReference>
<dbReference type="EMBL" id="UPTC01004160">
    <property type="protein sequence ID" value="VBB34814.1"/>
    <property type="molecule type" value="Genomic_DNA"/>
</dbReference>
<dbReference type="Proteomes" id="UP000276991">
    <property type="component" value="Unassembled WGS sequence"/>
</dbReference>
<evidence type="ECO:0000313" key="3">
    <source>
        <dbReference type="Proteomes" id="UP000276991"/>
    </source>
</evidence>
<sequence length="360" mass="40048">MSESQTSSASASTILSVSSDLPLDDAVSVQTTETTNSLQKTKINYENFCLKNDAITNIASDLIRQDEKVKFPAEVQEQQSNGYLEVEKLVQNMNEDDVQHIAIAYPMNSAKGDENENEEKQKVIMVGGESDKRKAEVVESEMRDDDDDDDDNKMWMTPVNSSVIGNVKIKVENDEAVCEESLKIVEEEKKATNLTNIRDERQHSFYDSSREATNSEMIKNAENVDLMKSASLESYANRAISKSPEHRCIRTTSESPPSATDSWKNATINTNNFIDIGTRSGDTQAANNTTTLQNHQTKIIYNNKTLTVNMLRDKPPGTFVVRDSNSFPGAFGLALKVSTPPPGVHPGNLFSIFFLFNKLI</sequence>
<proteinExistence type="predicted"/>
<protein>
    <recommendedName>
        <fullName evidence="4">SH2 domain-containing protein</fullName>
    </recommendedName>
</protein>
<dbReference type="SUPFAM" id="SSF55550">
    <property type="entry name" value="SH2 domain"/>
    <property type="match status" value="1"/>
</dbReference>
<name>A0A498SZJ4_ACAVI</name>
<dbReference type="AlphaFoldDB" id="A0A498SZJ4"/>
<evidence type="ECO:0008006" key="4">
    <source>
        <dbReference type="Google" id="ProtNLM"/>
    </source>
</evidence>
<accession>A0A498SZJ4</accession>
<feature type="region of interest" description="Disordered" evidence="1">
    <location>
        <begin position="130"/>
        <end position="157"/>
    </location>
</feature>
<gene>
    <name evidence="2" type="ORF">NAV_LOCUS9605</name>
</gene>
<keyword evidence="3" id="KW-1185">Reference proteome</keyword>
<evidence type="ECO:0000256" key="1">
    <source>
        <dbReference type="SAM" id="MobiDB-lite"/>
    </source>
</evidence>
<dbReference type="InterPro" id="IPR036860">
    <property type="entry name" value="SH2_dom_sf"/>
</dbReference>
<dbReference type="PANTHER" id="PTHR45734">
    <property type="entry name" value="TENSIN"/>
    <property type="match status" value="1"/>
</dbReference>
<dbReference type="InterPro" id="IPR051484">
    <property type="entry name" value="Tensin_PTEN_phosphatase"/>
</dbReference>
<dbReference type="STRING" id="6277.A0A498SZJ4"/>
<feature type="compositionally biased region" description="Basic and acidic residues" evidence="1">
    <location>
        <begin position="130"/>
        <end position="141"/>
    </location>
</feature>
<dbReference type="PANTHER" id="PTHR45734:SF10">
    <property type="entry name" value="BLISTERY, ISOFORM A"/>
    <property type="match status" value="1"/>
</dbReference>
<evidence type="ECO:0000313" key="2">
    <source>
        <dbReference type="EMBL" id="VBB34814.1"/>
    </source>
</evidence>
<organism evidence="2 3">
    <name type="scientific">Acanthocheilonema viteae</name>
    <name type="common">Filarial nematode worm</name>
    <name type="synonym">Dipetalonema viteae</name>
    <dbReference type="NCBI Taxonomy" id="6277"/>
    <lineage>
        <taxon>Eukaryota</taxon>
        <taxon>Metazoa</taxon>
        <taxon>Ecdysozoa</taxon>
        <taxon>Nematoda</taxon>
        <taxon>Chromadorea</taxon>
        <taxon>Rhabditida</taxon>
        <taxon>Spirurina</taxon>
        <taxon>Spiruromorpha</taxon>
        <taxon>Filarioidea</taxon>
        <taxon>Onchocercidae</taxon>
        <taxon>Acanthocheilonema</taxon>
    </lineage>
</organism>
<feature type="compositionally biased region" description="Acidic residues" evidence="1">
    <location>
        <begin position="142"/>
        <end position="151"/>
    </location>
</feature>
<dbReference type="Gene3D" id="3.30.505.10">
    <property type="entry name" value="SH2 domain"/>
    <property type="match status" value="1"/>
</dbReference>
<dbReference type="OrthoDB" id="6273691at2759"/>